<dbReference type="Gene3D" id="2.40.10.120">
    <property type="match status" value="1"/>
</dbReference>
<dbReference type="EMBL" id="BMYK01000001">
    <property type="protein sequence ID" value="GHC69353.1"/>
    <property type="molecule type" value="Genomic_DNA"/>
</dbReference>
<feature type="chain" id="PRO_5047518348" description="Trypsin-like peptidase" evidence="1">
    <location>
        <begin position="30"/>
        <end position="378"/>
    </location>
</feature>
<dbReference type="Pfam" id="PF13365">
    <property type="entry name" value="Trypsin_2"/>
    <property type="match status" value="1"/>
</dbReference>
<name>A0ABQ3FV82_9BURK</name>
<dbReference type="Proteomes" id="UP000626210">
    <property type="component" value="Unassembled WGS sequence"/>
</dbReference>
<evidence type="ECO:0008006" key="4">
    <source>
        <dbReference type="Google" id="ProtNLM"/>
    </source>
</evidence>
<evidence type="ECO:0000313" key="3">
    <source>
        <dbReference type="Proteomes" id="UP000626210"/>
    </source>
</evidence>
<keyword evidence="3" id="KW-1185">Reference proteome</keyword>
<evidence type="ECO:0000256" key="1">
    <source>
        <dbReference type="SAM" id="SignalP"/>
    </source>
</evidence>
<gene>
    <name evidence="2" type="ORF">GCM10007320_02710</name>
</gene>
<protein>
    <recommendedName>
        <fullName evidence="4">Trypsin-like peptidase</fullName>
    </recommendedName>
</protein>
<comment type="caution">
    <text evidence="2">The sequence shown here is derived from an EMBL/GenBank/DDBJ whole genome shotgun (WGS) entry which is preliminary data.</text>
</comment>
<keyword evidence="1" id="KW-0732">Signal</keyword>
<sequence length="378" mass="40645">MGAQAVRRHAGLKRLGCAAALLAAATVQAATTYDDGPTLARRLLATVVRVDAQEHGFGMLVGADRDFLYIATARHVVSGAERITLQACDAALPGERAAQHIAAFDLPSDDLALLRTPRPADFQAPTKALAPPEEVAPTDPAWLLGRDDSCTVLPRAGAVAARPNARALWRVDMPGVLGGSSGAPVTTGRGVIGLTTDSDNANITVLDAALIARRVQAHGAPFDLVKADNIPPLDPQAAAQDLAEMLNRYLFELRDAQTVLRQPTAARATFTQAVNEYNVAAERFRDAKDKYDGTLRQHWEPAVAQQWAALRDRLWAAHERFLFVNEHASSIVQTERIPAVVQERMAALDPELSGIQTAISQFLNALSQKEIVHAKPPP</sequence>
<evidence type="ECO:0000313" key="2">
    <source>
        <dbReference type="EMBL" id="GHC69353.1"/>
    </source>
</evidence>
<dbReference type="InterPro" id="IPR009003">
    <property type="entry name" value="Peptidase_S1_PA"/>
</dbReference>
<accession>A0ABQ3FV82</accession>
<dbReference type="SUPFAM" id="SSF50494">
    <property type="entry name" value="Trypsin-like serine proteases"/>
    <property type="match status" value="1"/>
</dbReference>
<dbReference type="RefSeq" id="WP_189685232.1">
    <property type="nucleotide sequence ID" value="NZ_BMYK01000001.1"/>
</dbReference>
<organism evidence="2 3">
    <name type="scientific">Pseudorhodoferax aquiterrae</name>
    <dbReference type="NCBI Taxonomy" id="747304"/>
    <lineage>
        <taxon>Bacteria</taxon>
        <taxon>Pseudomonadati</taxon>
        <taxon>Pseudomonadota</taxon>
        <taxon>Betaproteobacteria</taxon>
        <taxon>Burkholderiales</taxon>
        <taxon>Comamonadaceae</taxon>
    </lineage>
</organism>
<feature type="signal peptide" evidence="1">
    <location>
        <begin position="1"/>
        <end position="29"/>
    </location>
</feature>
<proteinExistence type="predicted"/>
<reference evidence="3" key="1">
    <citation type="journal article" date="2019" name="Int. J. Syst. Evol. Microbiol.">
        <title>The Global Catalogue of Microorganisms (GCM) 10K type strain sequencing project: providing services to taxonomists for standard genome sequencing and annotation.</title>
        <authorList>
            <consortium name="The Broad Institute Genomics Platform"/>
            <consortium name="The Broad Institute Genome Sequencing Center for Infectious Disease"/>
            <person name="Wu L."/>
            <person name="Ma J."/>
        </authorList>
    </citation>
    <scope>NUCLEOTIDE SEQUENCE [LARGE SCALE GENOMIC DNA]</scope>
    <source>
        <strain evidence="3">KCTC 23314</strain>
    </source>
</reference>